<evidence type="ECO:0000313" key="9">
    <source>
        <dbReference type="EMBL" id="MBB2145595.1"/>
    </source>
</evidence>
<dbReference type="GO" id="GO:0009279">
    <property type="term" value="C:cell outer membrane"/>
    <property type="evidence" value="ECO:0007669"/>
    <property type="project" value="UniProtKB-SubCell"/>
</dbReference>
<dbReference type="Proteomes" id="UP000601055">
    <property type="component" value="Unassembled WGS sequence"/>
</dbReference>
<gene>
    <name evidence="9" type="ORF">GM921_08875</name>
</gene>
<reference evidence="9" key="1">
    <citation type="submission" date="2019-11" db="EMBL/GenBank/DDBJ databases">
        <title>Description of Pedobacter sp. LMG 31464T.</title>
        <authorList>
            <person name="Carlier A."/>
            <person name="Qi S."/>
            <person name="Vandamme P."/>
        </authorList>
    </citation>
    <scope>NUCLEOTIDE SEQUENCE</scope>
    <source>
        <strain evidence="9">LMG 31464</strain>
    </source>
</reference>
<dbReference type="InterPro" id="IPR011990">
    <property type="entry name" value="TPR-like_helical_dom_sf"/>
</dbReference>
<name>A0A923DZR2_9SPHI</name>
<dbReference type="PROSITE" id="PS51257">
    <property type="entry name" value="PROKAR_LIPOPROTEIN"/>
    <property type="match status" value="1"/>
</dbReference>
<dbReference type="RefSeq" id="WP_182922295.1">
    <property type="nucleotide sequence ID" value="NZ_WNXD01000002.1"/>
</dbReference>
<dbReference type="EMBL" id="WNXD01000002">
    <property type="protein sequence ID" value="MBB2145595.1"/>
    <property type="molecule type" value="Genomic_DNA"/>
</dbReference>
<comment type="similarity">
    <text evidence="2">Belongs to the SusD family.</text>
</comment>
<evidence type="ECO:0000259" key="7">
    <source>
        <dbReference type="Pfam" id="PF07980"/>
    </source>
</evidence>
<keyword evidence="10" id="KW-1185">Reference proteome</keyword>
<evidence type="ECO:0000256" key="6">
    <source>
        <dbReference type="SAM" id="SignalP"/>
    </source>
</evidence>
<comment type="caution">
    <text evidence="9">The sequence shown here is derived from an EMBL/GenBank/DDBJ whole genome shotgun (WGS) entry which is preliminary data.</text>
</comment>
<feature type="domain" description="RagB/SusD" evidence="7">
    <location>
        <begin position="319"/>
        <end position="484"/>
    </location>
</feature>
<protein>
    <submittedName>
        <fullName evidence="9">RagB/SusD family nutrient uptake outer membrane protein</fullName>
    </submittedName>
</protein>
<dbReference type="Gene3D" id="1.25.40.390">
    <property type="match status" value="1"/>
</dbReference>
<dbReference type="InterPro" id="IPR033985">
    <property type="entry name" value="SusD-like_N"/>
</dbReference>
<evidence type="ECO:0000256" key="3">
    <source>
        <dbReference type="ARBA" id="ARBA00022729"/>
    </source>
</evidence>
<evidence type="ECO:0000313" key="10">
    <source>
        <dbReference type="Proteomes" id="UP000601055"/>
    </source>
</evidence>
<comment type="subcellular location">
    <subcellularLocation>
        <location evidence="1">Cell outer membrane</location>
    </subcellularLocation>
</comment>
<proteinExistence type="inferred from homology"/>
<evidence type="ECO:0000256" key="4">
    <source>
        <dbReference type="ARBA" id="ARBA00023136"/>
    </source>
</evidence>
<dbReference type="Pfam" id="PF07980">
    <property type="entry name" value="SusD_RagB"/>
    <property type="match status" value="1"/>
</dbReference>
<keyword evidence="4" id="KW-0472">Membrane</keyword>
<feature type="chain" id="PRO_5036735913" evidence="6">
    <location>
        <begin position="27"/>
        <end position="515"/>
    </location>
</feature>
<dbReference type="CDD" id="cd08977">
    <property type="entry name" value="SusD"/>
    <property type="match status" value="1"/>
</dbReference>
<dbReference type="Pfam" id="PF14322">
    <property type="entry name" value="SusD-like_3"/>
    <property type="match status" value="1"/>
</dbReference>
<dbReference type="InterPro" id="IPR012944">
    <property type="entry name" value="SusD_RagB_dom"/>
</dbReference>
<evidence type="ECO:0000256" key="2">
    <source>
        <dbReference type="ARBA" id="ARBA00006275"/>
    </source>
</evidence>
<accession>A0A923DZR2</accession>
<evidence type="ECO:0000259" key="8">
    <source>
        <dbReference type="Pfam" id="PF14322"/>
    </source>
</evidence>
<keyword evidence="5" id="KW-0998">Cell outer membrane</keyword>
<evidence type="ECO:0000256" key="1">
    <source>
        <dbReference type="ARBA" id="ARBA00004442"/>
    </source>
</evidence>
<sequence>MKILYKTTKKVSIALIAITLVSTALSCKKFLDTQKQGEYTDENYPYPGGSGPYDQFLFGAYTSLRAYGVHSFGFVLSTSVRSDDADIGSSANDGGANVQTFETFPVSAGNGIINGMWAEYYSMIDKCNVALDQIENNKDIVSTPANKIQSEAEAKFLRAYAYFNMVRLFGRIPLITKPITVTQPSGPQSTAAQIYVLIESDLQFAAANLPINWNVLFVGRATSGAANGLLAKVYLTQKKWSAAMGAANAVMNNGQYDLSTSYDKIFGEEGENSKESVFEVQATASSSVPTANGVQYAANQGVRGSVEWNLGDGFNVPSTTLDAAYEPGDPRKARTFLYRSTATTTYKTYYGENTATTWVNPIYNHKVYTNPARRASVGNRFGWWMNIRILRYADVVLMHAEAANELGGATNTTAALADLNSVRARARNGNAAILPNVTTTDQDLLRNAIRQERRVELAMENDRFFDLVRWGIAGTAMTAAGRPGFVEARDVLLPIPQTQIDLSKEPNKLTPNPNY</sequence>
<keyword evidence="3 6" id="KW-0732">Signal</keyword>
<dbReference type="AlphaFoldDB" id="A0A923DZR2"/>
<organism evidence="9 10">
    <name type="scientific">Pedobacter planticolens</name>
    <dbReference type="NCBI Taxonomy" id="2679964"/>
    <lineage>
        <taxon>Bacteria</taxon>
        <taxon>Pseudomonadati</taxon>
        <taxon>Bacteroidota</taxon>
        <taxon>Sphingobacteriia</taxon>
        <taxon>Sphingobacteriales</taxon>
        <taxon>Sphingobacteriaceae</taxon>
        <taxon>Pedobacter</taxon>
    </lineage>
</organism>
<feature type="domain" description="SusD-like N-terminal" evidence="8">
    <location>
        <begin position="110"/>
        <end position="235"/>
    </location>
</feature>
<dbReference type="SUPFAM" id="SSF48452">
    <property type="entry name" value="TPR-like"/>
    <property type="match status" value="1"/>
</dbReference>
<feature type="signal peptide" evidence="6">
    <location>
        <begin position="1"/>
        <end position="26"/>
    </location>
</feature>
<evidence type="ECO:0000256" key="5">
    <source>
        <dbReference type="ARBA" id="ARBA00023237"/>
    </source>
</evidence>